<dbReference type="InterPro" id="IPR058852">
    <property type="entry name" value="HTH_77"/>
</dbReference>
<dbReference type="EMBL" id="JAGQHR010000068">
    <property type="protein sequence ID" value="MCA9726794.1"/>
    <property type="molecule type" value="Genomic_DNA"/>
</dbReference>
<sequence length="736" mass="80091">MTDRSDVTKPIPEADPPPSDDPLLRLAESLADGEEIDWDRWKTVESGMSSLDALRLVGRFAAAMRGDPAEVSSADATEGRGVGSGAIPGQVLGRFEIESEAGRGGMGVVYRARDLVLDRSVALKTLPPELVHSPRRLERFTREAKLLASLNHPNIATIYGMETSTAGIRFLVLEWVDGETLAARLQRGPMPWREALELGRQVAAGLAAAHEGKVIHLDLKPANVMLSSRGAVKVLDFGIARSADPTNESMDPSDAGLAGTWGYVSPERLLRQADHRADVFAFGCVLYECLAGVPAFAGSTPASIQASIVDGTVDWDRLPSGLPSAVTELIERCIQREPEARPSSMSEVGSTLRKALDQSGETRAATSTLPVVATTFWGREAERARCSELLQIPGLVVLVGTGGSGKTRLAIEVARGWEEQRSGPATFVDLSSALDGARVETSLASALGLHDAPGETRLWIQDHLTAMRMLLVLDNCEHLTAAVRDLAQSLLEGCPELRILVTSREALGAGETIYLDPLPVPEEGGTDRELADNVCVRLFLDRARNARTLQSDPETLRAIAEICRRVEGLPLAVELAASRTRVLTPKEIAGKLDRQLQLLRIGEESDTDRHRALRAAIGWSARLLDDRESQFFRSVSVFARGFDLLAATRVAIEGIDEFEALDLIARLAAKSLVTVESVRGESRYRLLEPIRQFAYEQLEFSGDLRPVRERHARYFLELAETAAPLLLGPQQAVWLE</sequence>
<name>A0A956RPJ8_UNCEI</name>
<dbReference type="AlphaFoldDB" id="A0A956RPJ8"/>
<evidence type="ECO:0000313" key="4">
    <source>
        <dbReference type="Proteomes" id="UP000697710"/>
    </source>
</evidence>
<dbReference type="PANTHER" id="PTHR47691">
    <property type="entry name" value="REGULATOR-RELATED"/>
    <property type="match status" value="1"/>
</dbReference>
<evidence type="ECO:0000313" key="3">
    <source>
        <dbReference type="EMBL" id="MCA9726794.1"/>
    </source>
</evidence>
<organism evidence="3 4">
    <name type="scientific">Eiseniibacteriota bacterium</name>
    <dbReference type="NCBI Taxonomy" id="2212470"/>
    <lineage>
        <taxon>Bacteria</taxon>
        <taxon>Candidatus Eiseniibacteriota</taxon>
    </lineage>
</organism>
<feature type="domain" description="Protein kinase" evidence="2">
    <location>
        <begin position="95"/>
        <end position="356"/>
    </location>
</feature>
<accession>A0A956RPJ8</accession>
<dbReference type="GO" id="GO:0005524">
    <property type="term" value="F:ATP binding"/>
    <property type="evidence" value="ECO:0007669"/>
    <property type="project" value="InterPro"/>
</dbReference>
<dbReference type="Pfam" id="PF00069">
    <property type="entry name" value="Pkinase"/>
    <property type="match status" value="1"/>
</dbReference>
<dbReference type="Gene3D" id="3.30.200.20">
    <property type="entry name" value="Phosphorylase Kinase, domain 1"/>
    <property type="match status" value="1"/>
</dbReference>
<dbReference type="PANTHER" id="PTHR47691:SF3">
    <property type="entry name" value="HTH-TYPE TRANSCRIPTIONAL REGULATOR RV0890C-RELATED"/>
    <property type="match status" value="1"/>
</dbReference>
<dbReference type="InterPro" id="IPR027417">
    <property type="entry name" value="P-loop_NTPase"/>
</dbReference>
<keyword evidence="3" id="KW-0418">Kinase</keyword>
<gene>
    <name evidence="3" type="ORF">KC729_03860</name>
</gene>
<protein>
    <submittedName>
        <fullName evidence="3">Protein kinase</fullName>
    </submittedName>
</protein>
<reference evidence="3" key="2">
    <citation type="journal article" date="2021" name="Microbiome">
        <title>Successional dynamics and alternative stable states in a saline activated sludge microbial community over 9 years.</title>
        <authorList>
            <person name="Wang Y."/>
            <person name="Ye J."/>
            <person name="Ju F."/>
            <person name="Liu L."/>
            <person name="Boyd J.A."/>
            <person name="Deng Y."/>
            <person name="Parks D.H."/>
            <person name="Jiang X."/>
            <person name="Yin X."/>
            <person name="Woodcroft B.J."/>
            <person name="Tyson G.W."/>
            <person name="Hugenholtz P."/>
            <person name="Polz M.F."/>
            <person name="Zhang T."/>
        </authorList>
    </citation>
    <scope>NUCLEOTIDE SEQUENCE</scope>
    <source>
        <strain evidence="3">HKST-UBA01</strain>
    </source>
</reference>
<dbReference type="InterPro" id="IPR011009">
    <property type="entry name" value="Kinase-like_dom_sf"/>
</dbReference>
<dbReference type="SMART" id="SM00220">
    <property type="entry name" value="S_TKc"/>
    <property type="match status" value="1"/>
</dbReference>
<feature type="non-terminal residue" evidence="3">
    <location>
        <position position="736"/>
    </location>
</feature>
<dbReference type="Proteomes" id="UP000697710">
    <property type="component" value="Unassembled WGS sequence"/>
</dbReference>
<dbReference type="InterPro" id="IPR008271">
    <property type="entry name" value="Ser/Thr_kinase_AS"/>
</dbReference>
<evidence type="ECO:0000259" key="2">
    <source>
        <dbReference type="PROSITE" id="PS50011"/>
    </source>
</evidence>
<proteinExistence type="predicted"/>
<reference evidence="3" key="1">
    <citation type="submission" date="2020-04" db="EMBL/GenBank/DDBJ databases">
        <authorList>
            <person name="Zhang T."/>
        </authorList>
    </citation>
    <scope>NUCLEOTIDE SEQUENCE</scope>
    <source>
        <strain evidence="3">HKST-UBA01</strain>
    </source>
</reference>
<dbReference type="GO" id="GO:0004672">
    <property type="term" value="F:protein kinase activity"/>
    <property type="evidence" value="ECO:0007669"/>
    <property type="project" value="InterPro"/>
</dbReference>
<feature type="region of interest" description="Disordered" evidence="1">
    <location>
        <begin position="1"/>
        <end position="24"/>
    </location>
</feature>
<comment type="caution">
    <text evidence="3">The sequence shown here is derived from an EMBL/GenBank/DDBJ whole genome shotgun (WGS) entry which is preliminary data.</text>
</comment>
<dbReference type="PROSITE" id="PS50011">
    <property type="entry name" value="PROTEIN_KINASE_DOM"/>
    <property type="match status" value="1"/>
</dbReference>
<dbReference type="PROSITE" id="PS00108">
    <property type="entry name" value="PROTEIN_KINASE_ST"/>
    <property type="match status" value="1"/>
</dbReference>
<dbReference type="SUPFAM" id="SSF52540">
    <property type="entry name" value="P-loop containing nucleoside triphosphate hydrolases"/>
    <property type="match status" value="1"/>
</dbReference>
<dbReference type="GO" id="GO:0043531">
    <property type="term" value="F:ADP binding"/>
    <property type="evidence" value="ECO:0007669"/>
    <property type="project" value="InterPro"/>
</dbReference>
<dbReference type="SUPFAM" id="SSF56112">
    <property type="entry name" value="Protein kinase-like (PK-like)"/>
    <property type="match status" value="1"/>
</dbReference>
<dbReference type="CDD" id="cd14014">
    <property type="entry name" value="STKc_PknB_like"/>
    <property type="match status" value="1"/>
</dbReference>
<dbReference type="Gene3D" id="1.10.510.10">
    <property type="entry name" value="Transferase(Phosphotransferase) domain 1"/>
    <property type="match status" value="1"/>
</dbReference>
<evidence type="ECO:0000256" key="1">
    <source>
        <dbReference type="SAM" id="MobiDB-lite"/>
    </source>
</evidence>
<dbReference type="Pfam" id="PF25872">
    <property type="entry name" value="HTH_77"/>
    <property type="match status" value="1"/>
</dbReference>
<keyword evidence="3" id="KW-0808">Transferase</keyword>
<dbReference type="Gene3D" id="3.40.50.300">
    <property type="entry name" value="P-loop containing nucleotide triphosphate hydrolases"/>
    <property type="match status" value="1"/>
</dbReference>
<dbReference type="InterPro" id="IPR000719">
    <property type="entry name" value="Prot_kinase_dom"/>
</dbReference>
<dbReference type="PRINTS" id="PR00364">
    <property type="entry name" value="DISEASERSIST"/>
</dbReference>